<dbReference type="Proteomes" id="UP001166402">
    <property type="component" value="Unassembled WGS sequence"/>
</dbReference>
<proteinExistence type="predicted"/>
<comment type="caution">
    <text evidence="1">The sequence shown here is derived from an EMBL/GenBank/DDBJ whole genome shotgun (WGS) entry which is preliminary data.</text>
</comment>
<evidence type="ECO:0000313" key="1">
    <source>
        <dbReference type="EMBL" id="MBP2070761.1"/>
    </source>
</evidence>
<protein>
    <submittedName>
        <fullName evidence="1">Uncharacterized protein</fullName>
    </submittedName>
</protein>
<organism evidence="1 2">
    <name type="scientific">Thermoanaerobacterium butyriciformans</name>
    <dbReference type="NCBI Taxonomy" id="1702242"/>
    <lineage>
        <taxon>Bacteria</taxon>
        <taxon>Bacillati</taxon>
        <taxon>Bacillota</taxon>
        <taxon>Clostridia</taxon>
        <taxon>Thermoanaerobacterales</taxon>
        <taxon>Thermoanaerobacteraceae</taxon>
        <taxon>Thermoanaerobacterium</taxon>
    </lineage>
</organism>
<sequence length="110" mass="13277">MIKIVTEKSVKDFTPYRKIISIEGIKTKEELPINYLQGYPYFYFNPQNNEILLRDSDGKNAGLYINDYMFESVFQEHLRTIKKSIERYKKIKKYNAMLLKEWHGQEIFEL</sequence>
<evidence type="ECO:0000313" key="2">
    <source>
        <dbReference type="Proteomes" id="UP001166402"/>
    </source>
</evidence>
<name>A0ABS4NAS3_9THEO</name>
<dbReference type="EMBL" id="JAGGLT010000002">
    <property type="protein sequence ID" value="MBP2070761.1"/>
    <property type="molecule type" value="Genomic_DNA"/>
</dbReference>
<keyword evidence="2" id="KW-1185">Reference proteome</keyword>
<gene>
    <name evidence="1" type="ORF">J2Z80_000259</name>
</gene>
<dbReference type="RefSeq" id="WP_209452740.1">
    <property type="nucleotide sequence ID" value="NZ_JAGGLT010000002.1"/>
</dbReference>
<accession>A0ABS4NAS3</accession>
<reference evidence="1" key="1">
    <citation type="submission" date="2021-03" db="EMBL/GenBank/DDBJ databases">
        <title>Genomic Encyclopedia of Type Strains, Phase IV (KMG-IV): sequencing the most valuable type-strain genomes for metagenomic binning, comparative biology and taxonomic classification.</title>
        <authorList>
            <person name="Goeker M."/>
        </authorList>
    </citation>
    <scope>NUCLEOTIDE SEQUENCE</scope>
    <source>
        <strain evidence="1">DSM 101588</strain>
    </source>
</reference>